<dbReference type="RefSeq" id="WP_005044249.1">
    <property type="nucleotide sequence ID" value="NZ_AOME01000070.1"/>
</dbReference>
<sequence>MSNATDRPDPPARTAAEPSPPAGLETTERYEIDDGVVFYDAANPLAWLEAGHALRLADQI</sequence>
<evidence type="ECO:0000256" key="1">
    <source>
        <dbReference type="SAM" id="MobiDB-lite"/>
    </source>
</evidence>
<dbReference type="InterPro" id="IPR055755">
    <property type="entry name" value="DUF7331"/>
</dbReference>
<dbReference type="Pfam" id="PF24018">
    <property type="entry name" value="DUF7331"/>
    <property type="match status" value="1"/>
</dbReference>
<reference evidence="2 3" key="1">
    <citation type="journal article" date="2014" name="PLoS Genet.">
        <title>Phylogenetically driven sequencing of extremely halophilic archaea reveals strategies for static and dynamic osmo-response.</title>
        <authorList>
            <person name="Becker E.A."/>
            <person name="Seitzer P.M."/>
            <person name="Tritt A."/>
            <person name="Larsen D."/>
            <person name="Krusor M."/>
            <person name="Yao A.I."/>
            <person name="Wu D."/>
            <person name="Madern D."/>
            <person name="Eisen J.A."/>
            <person name="Darling A.E."/>
            <person name="Facciotti M.T."/>
        </authorList>
    </citation>
    <scope>NUCLEOTIDE SEQUENCE [LARGE SCALE GENOMIC DNA]</scope>
    <source>
        <strain evidence="2 3">DSM 8989</strain>
    </source>
</reference>
<dbReference type="PATRIC" id="fig|1227456.3.peg.2764"/>
<evidence type="ECO:0000313" key="3">
    <source>
        <dbReference type="Proteomes" id="UP000011625"/>
    </source>
</evidence>
<comment type="caution">
    <text evidence="2">The sequence shown here is derived from an EMBL/GenBank/DDBJ whole genome shotgun (WGS) entry which is preliminary data.</text>
</comment>
<dbReference type="OrthoDB" id="198267at2157"/>
<dbReference type="STRING" id="1227456.C450_13662"/>
<keyword evidence="3" id="KW-1185">Reference proteome</keyword>
<feature type="compositionally biased region" description="Basic and acidic residues" evidence="1">
    <location>
        <begin position="1"/>
        <end position="10"/>
    </location>
</feature>
<dbReference type="Proteomes" id="UP000011625">
    <property type="component" value="Unassembled WGS sequence"/>
</dbReference>
<organism evidence="2 3">
    <name type="scientific">Halococcus salifodinae DSM 8989</name>
    <dbReference type="NCBI Taxonomy" id="1227456"/>
    <lineage>
        <taxon>Archaea</taxon>
        <taxon>Methanobacteriati</taxon>
        <taxon>Methanobacteriota</taxon>
        <taxon>Stenosarchaea group</taxon>
        <taxon>Halobacteria</taxon>
        <taxon>Halobacteriales</taxon>
        <taxon>Halococcaceae</taxon>
        <taxon>Halococcus</taxon>
    </lineage>
</organism>
<gene>
    <name evidence="2" type="ORF">C450_13662</name>
</gene>
<accession>M0MYC4</accession>
<evidence type="ECO:0000313" key="2">
    <source>
        <dbReference type="EMBL" id="EMA50727.1"/>
    </source>
</evidence>
<proteinExistence type="predicted"/>
<name>M0MYC4_9EURY</name>
<dbReference type="EMBL" id="AOME01000070">
    <property type="protein sequence ID" value="EMA50727.1"/>
    <property type="molecule type" value="Genomic_DNA"/>
</dbReference>
<feature type="region of interest" description="Disordered" evidence="1">
    <location>
        <begin position="1"/>
        <end position="25"/>
    </location>
</feature>
<dbReference type="AlphaFoldDB" id="M0MYC4"/>
<protein>
    <submittedName>
        <fullName evidence="2">Uncharacterized protein</fullName>
    </submittedName>
</protein>